<dbReference type="EMBL" id="MK500390">
    <property type="protein sequence ID" value="QBK88488.1"/>
    <property type="molecule type" value="Genomic_DNA"/>
</dbReference>
<accession>A0A481YZ56</accession>
<sequence length="222" mass="26038">MSMFIPSIISVDDFTVSPISDIVFSPMVDIYNPNIYPFKKLKQLSETISATSPIPIFIGTPTTTPFITGAPFITDAPFITSVNLKYSIPIISTYPNWDLDPRIHRRMAKYYYLRTYEDWLSDKLLDVLNYLVVKNDKVELISSINKYDSEAVHKEKESVIDKKIEFIKEYFLTKSMMLRLLAKYVRETGISWFDLPNYNYFIRRLIKKSLIRRFKKAIREGK</sequence>
<gene>
    <name evidence="1" type="ORF">LCMiAC01_01650</name>
</gene>
<proteinExistence type="predicted"/>
<organism evidence="1">
    <name type="scientific">Mimivirus LCMiAC01</name>
    <dbReference type="NCBI Taxonomy" id="2506608"/>
    <lineage>
        <taxon>Viruses</taxon>
        <taxon>Varidnaviria</taxon>
        <taxon>Bamfordvirae</taxon>
        <taxon>Nucleocytoviricota</taxon>
        <taxon>Megaviricetes</taxon>
        <taxon>Imitervirales</taxon>
        <taxon>Mimiviridae</taxon>
        <taxon>Klosneuvirinae</taxon>
    </lineage>
</organism>
<reference evidence="1" key="1">
    <citation type="journal article" date="2019" name="MBio">
        <title>Virus Genomes from Deep Sea Sediments Expand the Ocean Megavirome and Support Independent Origins of Viral Gigantism.</title>
        <authorList>
            <person name="Backstrom D."/>
            <person name="Yutin N."/>
            <person name="Jorgensen S.L."/>
            <person name="Dharamshi J."/>
            <person name="Homa F."/>
            <person name="Zaremba-Niedwiedzka K."/>
            <person name="Spang A."/>
            <person name="Wolf Y.I."/>
            <person name="Koonin E.V."/>
            <person name="Ettema T.J."/>
        </authorList>
    </citation>
    <scope>NUCLEOTIDE SEQUENCE</scope>
</reference>
<name>A0A481YZ56_9VIRU</name>
<evidence type="ECO:0000313" key="1">
    <source>
        <dbReference type="EMBL" id="QBK88488.1"/>
    </source>
</evidence>
<protein>
    <submittedName>
        <fullName evidence="1">Uncharacterized protein</fullName>
    </submittedName>
</protein>